<dbReference type="AlphaFoldDB" id="A0A5A7SWQ1"/>
<proteinExistence type="predicted"/>
<protein>
    <submittedName>
        <fullName evidence="1">Gag/pol protein</fullName>
    </submittedName>
</protein>
<gene>
    <name evidence="1" type="ORF">E6C27_scaffold239G001560</name>
</gene>
<evidence type="ECO:0000313" key="1">
    <source>
        <dbReference type="EMBL" id="KAA0033687.1"/>
    </source>
</evidence>
<comment type="caution">
    <text evidence="1">The sequence shown here is derived from an EMBL/GenBank/DDBJ whole genome shotgun (WGS) entry which is preliminary data.</text>
</comment>
<evidence type="ECO:0000313" key="2">
    <source>
        <dbReference type="Proteomes" id="UP000321393"/>
    </source>
</evidence>
<reference evidence="1 2" key="1">
    <citation type="submission" date="2019-08" db="EMBL/GenBank/DDBJ databases">
        <title>Draft genome sequences of two oriental melons (Cucumis melo L. var makuwa).</title>
        <authorList>
            <person name="Kwon S.-Y."/>
        </authorList>
    </citation>
    <scope>NUCLEOTIDE SEQUENCE [LARGE SCALE GENOMIC DNA]</scope>
    <source>
        <strain evidence="2">cv. SW 3</strain>
        <tissue evidence="1">Leaf</tissue>
    </source>
</reference>
<dbReference type="EMBL" id="SSTE01020817">
    <property type="protein sequence ID" value="KAA0033687.1"/>
    <property type="molecule type" value="Genomic_DNA"/>
</dbReference>
<organism evidence="1 2">
    <name type="scientific">Cucumis melo var. makuwa</name>
    <name type="common">Oriental melon</name>
    <dbReference type="NCBI Taxonomy" id="1194695"/>
    <lineage>
        <taxon>Eukaryota</taxon>
        <taxon>Viridiplantae</taxon>
        <taxon>Streptophyta</taxon>
        <taxon>Embryophyta</taxon>
        <taxon>Tracheophyta</taxon>
        <taxon>Spermatophyta</taxon>
        <taxon>Magnoliopsida</taxon>
        <taxon>eudicotyledons</taxon>
        <taxon>Gunneridae</taxon>
        <taxon>Pentapetalae</taxon>
        <taxon>rosids</taxon>
        <taxon>fabids</taxon>
        <taxon>Cucurbitales</taxon>
        <taxon>Cucurbitaceae</taxon>
        <taxon>Benincaseae</taxon>
        <taxon>Cucumis</taxon>
    </lineage>
</organism>
<dbReference type="Proteomes" id="UP000321393">
    <property type="component" value="Unassembled WGS sequence"/>
</dbReference>
<accession>A0A5A7SWQ1</accession>
<name>A0A5A7SWQ1_CUCMM</name>
<sequence>MLVYGSKDMILTGYIDSVFQPYKDDRKSTSGLVFTLYRGAVLQILENLKVINKENTLNESIVLSGKSYIKEMLQ</sequence>
<dbReference type="OrthoDB" id="1193096at2759"/>